<protein>
    <recommendedName>
        <fullName evidence="7">Sulfatase N-terminal domain-containing protein</fullName>
    </recommendedName>
</protein>
<evidence type="ECO:0000256" key="1">
    <source>
        <dbReference type="ARBA" id="ARBA00001913"/>
    </source>
</evidence>
<dbReference type="Gene3D" id="3.30.1120.10">
    <property type="match status" value="1"/>
</dbReference>
<dbReference type="Gene3D" id="3.40.720.10">
    <property type="entry name" value="Alkaline Phosphatase, subunit A"/>
    <property type="match status" value="1"/>
</dbReference>
<evidence type="ECO:0000256" key="3">
    <source>
        <dbReference type="ARBA" id="ARBA00022723"/>
    </source>
</evidence>
<dbReference type="EMBL" id="JBAMIC010000007">
    <property type="protein sequence ID" value="KAK7105715.1"/>
    <property type="molecule type" value="Genomic_DNA"/>
</dbReference>
<keyword evidence="3" id="KW-0479">Metal-binding</keyword>
<keyword evidence="9" id="KW-1185">Reference proteome</keyword>
<organism evidence="8 9">
    <name type="scientific">Littorina saxatilis</name>
    <dbReference type="NCBI Taxonomy" id="31220"/>
    <lineage>
        <taxon>Eukaryota</taxon>
        <taxon>Metazoa</taxon>
        <taxon>Spiralia</taxon>
        <taxon>Lophotrochozoa</taxon>
        <taxon>Mollusca</taxon>
        <taxon>Gastropoda</taxon>
        <taxon>Caenogastropoda</taxon>
        <taxon>Littorinimorpha</taxon>
        <taxon>Littorinoidea</taxon>
        <taxon>Littorinidae</taxon>
        <taxon>Littorina</taxon>
    </lineage>
</organism>
<dbReference type="PANTHER" id="PTHR10342">
    <property type="entry name" value="ARYLSULFATASE"/>
    <property type="match status" value="1"/>
</dbReference>
<comment type="similarity">
    <text evidence="2">Belongs to the sulfatase family.</text>
</comment>
<dbReference type="InterPro" id="IPR017850">
    <property type="entry name" value="Alkaline_phosphatase_core_sf"/>
</dbReference>
<dbReference type="GO" id="GO:0008484">
    <property type="term" value="F:sulfuric ester hydrolase activity"/>
    <property type="evidence" value="ECO:0007669"/>
    <property type="project" value="InterPro"/>
</dbReference>
<dbReference type="GO" id="GO:0046872">
    <property type="term" value="F:metal ion binding"/>
    <property type="evidence" value="ECO:0007669"/>
    <property type="project" value="UniProtKB-KW"/>
</dbReference>
<dbReference type="CDD" id="cd16029">
    <property type="entry name" value="4-S"/>
    <property type="match status" value="1"/>
</dbReference>
<keyword evidence="6" id="KW-0732">Signal</keyword>
<dbReference type="Pfam" id="PF00884">
    <property type="entry name" value="Sulfatase"/>
    <property type="match status" value="1"/>
</dbReference>
<dbReference type="AlphaFoldDB" id="A0AAN9BLW2"/>
<accession>A0AAN9BLW2</accession>
<dbReference type="InterPro" id="IPR047115">
    <property type="entry name" value="ARSB"/>
</dbReference>
<dbReference type="PANTHER" id="PTHR10342:SF274">
    <property type="entry name" value="ARYLSULFATASE B"/>
    <property type="match status" value="1"/>
</dbReference>
<gene>
    <name evidence="8" type="ORF">V1264_017059</name>
</gene>
<evidence type="ECO:0000256" key="5">
    <source>
        <dbReference type="ARBA" id="ARBA00023180"/>
    </source>
</evidence>
<evidence type="ECO:0000313" key="8">
    <source>
        <dbReference type="EMBL" id="KAK7105715.1"/>
    </source>
</evidence>
<feature type="chain" id="PRO_5043001759" description="Sulfatase N-terminal domain-containing protein" evidence="6">
    <location>
        <begin position="31"/>
        <end position="495"/>
    </location>
</feature>
<evidence type="ECO:0000256" key="6">
    <source>
        <dbReference type="SAM" id="SignalP"/>
    </source>
</evidence>
<comment type="caution">
    <text evidence="8">The sequence shown here is derived from an EMBL/GenBank/DDBJ whole genome shotgun (WGS) entry which is preliminary data.</text>
</comment>
<dbReference type="InterPro" id="IPR000917">
    <property type="entry name" value="Sulfatase_N"/>
</dbReference>
<comment type="cofactor">
    <cofactor evidence="1">
        <name>Ca(2+)</name>
        <dbReference type="ChEBI" id="CHEBI:29108"/>
    </cofactor>
</comment>
<evidence type="ECO:0000256" key="2">
    <source>
        <dbReference type="ARBA" id="ARBA00008779"/>
    </source>
</evidence>
<name>A0AAN9BLW2_9CAEN</name>
<proteinExistence type="inferred from homology"/>
<evidence type="ECO:0000256" key="4">
    <source>
        <dbReference type="ARBA" id="ARBA00022837"/>
    </source>
</evidence>
<sequence>MVPGCLKTSCGLPTFCLAVIAFLAVTATAGQKPHILHVEVADAGWSDVGWNSPEFKTPYLDRLRGQGVALPHFYSQPTGTASRIALLTGRYPYTIGYKSIKGMYFPYSNFSLPLEYKLLPKYLQDRGYSTHLSGTWDMGFCSEDYLPQRRGFETFYGSLKGFLDHYNHTSVGLSAGYDFWNGSTVDRSAQGKYSTTLFSDRAVDIVSNHSVRDDQRPLYIFLAFDALRKPLQAPAHFIKKCNDIEDSDRKIRCAMMAAVDDGVKRVIRAFKDAEYLGDLLVIFHSSSGGPLNVGSRNYPLRAKKASVYEGGTRVPAFLYSKTLFGEAANSSFVGPTHITDLFPTVLKAAKMGTSRLPDGLDGVNQWTRLTSGRQSARRDMVYDVDISTGDGAVRRDGYKLVKFSEFATQKCPGYIDFPPSENKPRRVDCKEYELYNLDTDPAEEHDLSDVKRNKLAKLKDRYEAAEARAVPHVVFVNATASYPENNDGVWQPYGC</sequence>
<keyword evidence="5" id="KW-0325">Glycoprotein</keyword>
<feature type="signal peptide" evidence="6">
    <location>
        <begin position="1"/>
        <end position="30"/>
    </location>
</feature>
<reference evidence="8 9" key="1">
    <citation type="submission" date="2024-02" db="EMBL/GenBank/DDBJ databases">
        <title>Chromosome-scale genome assembly of the rough periwinkle Littorina saxatilis.</title>
        <authorList>
            <person name="De Jode A."/>
            <person name="Faria R."/>
            <person name="Formenti G."/>
            <person name="Sims Y."/>
            <person name="Smith T.P."/>
            <person name="Tracey A."/>
            <person name="Wood J.M.D."/>
            <person name="Zagrodzka Z.B."/>
            <person name="Johannesson K."/>
            <person name="Butlin R.K."/>
            <person name="Leder E.H."/>
        </authorList>
    </citation>
    <scope>NUCLEOTIDE SEQUENCE [LARGE SCALE GENOMIC DNA]</scope>
    <source>
        <strain evidence="8">Snail1</strain>
        <tissue evidence="8">Muscle</tissue>
    </source>
</reference>
<keyword evidence="4" id="KW-0106">Calcium</keyword>
<dbReference type="SUPFAM" id="SSF53649">
    <property type="entry name" value="Alkaline phosphatase-like"/>
    <property type="match status" value="1"/>
</dbReference>
<dbReference type="Proteomes" id="UP001374579">
    <property type="component" value="Unassembled WGS sequence"/>
</dbReference>
<feature type="domain" description="Sulfatase N-terminal" evidence="7">
    <location>
        <begin position="33"/>
        <end position="350"/>
    </location>
</feature>
<evidence type="ECO:0000259" key="7">
    <source>
        <dbReference type="Pfam" id="PF00884"/>
    </source>
</evidence>
<evidence type="ECO:0000313" key="9">
    <source>
        <dbReference type="Proteomes" id="UP001374579"/>
    </source>
</evidence>